<feature type="region of interest" description="Disordered" evidence="1">
    <location>
        <begin position="28"/>
        <end position="64"/>
    </location>
</feature>
<evidence type="ECO:0000313" key="3">
    <source>
        <dbReference type="Proteomes" id="UP001605036"/>
    </source>
</evidence>
<dbReference type="EMBL" id="JBHFFA010000008">
    <property type="protein sequence ID" value="KAL2608816.1"/>
    <property type="molecule type" value="Genomic_DNA"/>
</dbReference>
<accession>A0ABD1XLN3</accession>
<name>A0ABD1XLN3_9MARC</name>
<gene>
    <name evidence="2" type="ORF">R1flu_027389</name>
</gene>
<proteinExistence type="predicted"/>
<protein>
    <submittedName>
        <fullName evidence="2">Uncharacterized protein</fullName>
    </submittedName>
</protein>
<evidence type="ECO:0000313" key="2">
    <source>
        <dbReference type="EMBL" id="KAL2608816.1"/>
    </source>
</evidence>
<dbReference type="Proteomes" id="UP001605036">
    <property type="component" value="Unassembled WGS sequence"/>
</dbReference>
<keyword evidence="3" id="KW-1185">Reference proteome</keyword>
<evidence type="ECO:0000256" key="1">
    <source>
        <dbReference type="SAM" id="MobiDB-lite"/>
    </source>
</evidence>
<sequence>MSTATEVYYGERGMEAVIRLVKRRTKQTMTGHWVRSNGQGPAAGPTDRQTQHRAPVGQTDLNGNNKVAVAEDRGSSCTTWPAGNHLFAPSSTTLFLSACTALILFQMPPSVDKSERAISAQSDVAKNLPAVETGCLIWFDTGLSPSVR</sequence>
<reference evidence="2 3" key="1">
    <citation type="submission" date="2024-09" db="EMBL/GenBank/DDBJ databases">
        <title>Chromosome-scale assembly of Riccia fluitans.</title>
        <authorList>
            <person name="Paukszto L."/>
            <person name="Sawicki J."/>
            <person name="Karawczyk K."/>
            <person name="Piernik-Szablinska J."/>
            <person name="Szczecinska M."/>
            <person name="Mazdziarz M."/>
        </authorList>
    </citation>
    <scope>NUCLEOTIDE SEQUENCE [LARGE SCALE GENOMIC DNA]</scope>
    <source>
        <strain evidence="2">Rf_01</strain>
        <tissue evidence="2">Aerial parts of the thallus</tissue>
    </source>
</reference>
<comment type="caution">
    <text evidence="2">The sequence shown here is derived from an EMBL/GenBank/DDBJ whole genome shotgun (WGS) entry which is preliminary data.</text>
</comment>
<organism evidence="2 3">
    <name type="scientific">Riccia fluitans</name>
    <dbReference type="NCBI Taxonomy" id="41844"/>
    <lineage>
        <taxon>Eukaryota</taxon>
        <taxon>Viridiplantae</taxon>
        <taxon>Streptophyta</taxon>
        <taxon>Embryophyta</taxon>
        <taxon>Marchantiophyta</taxon>
        <taxon>Marchantiopsida</taxon>
        <taxon>Marchantiidae</taxon>
        <taxon>Marchantiales</taxon>
        <taxon>Ricciaceae</taxon>
        <taxon>Riccia</taxon>
    </lineage>
</organism>
<dbReference type="AlphaFoldDB" id="A0ABD1XLN3"/>